<feature type="compositionally biased region" description="Pro residues" evidence="1">
    <location>
        <begin position="153"/>
        <end position="162"/>
    </location>
</feature>
<dbReference type="GO" id="GO:0008270">
    <property type="term" value="F:zinc ion binding"/>
    <property type="evidence" value="ECO:0007669"/>
    <property type="project" value="InterPro"/>
</dbReference>
<feature type="compositionally biased region" description="Basic and acidic residues" evidence="1">
    <location>
        <begin position="574"/>
        <end position="591"/>
    </location>
</feature>
<dbReference type="Gramene" id="TVU15732">
    <property type="protein sequence ID" value="TVU15732"/>
    <property type="gene ID" value="EJB05_39270"/>
</dbReference>
<dbReference type="SUPFAM" id="SSF57756">
    <property type="entry name" value="Retrovirus zinc finger-like domains"/>
    <property type="match status" value="1"/>
</dbReference>
<dbReference type="AlphaFoldDB" id="A0A5J9TWG7"/>
<feature type="non-terminal residue" evidence="3">
    <location>
        <position position="1"/>
    </location>
</feature>
<dbReference type="GO" id="GO:0003676">
    <property type="term" value="F:nucleic acid binding"/>
    <property type="evidence" value="ECO:0007669"/>
    <property type="project" value="InterPro"/>
</dbReference>
<dbReference type="Proteomes" id="UP000324897">
    <property type="component" value="Unassembled WGS sequence"/>
</dbReference>
<feature type="region of interest" description="Disordered" evidence="1">
    <location>
        <begin position="309"/>
        <end position="352"/>
    </location>
</feature>
<dbReference type="PANTHER" id="PTHR33087">
    <property type="entry name" value="OS07G0539200 PROTEIN"/>
    <property type="match status" value="1"/>
</dbReference>
<feature type="compositionally biased region" description="Low complexity" evidence="1">
    <location>
        <begin position="77"/>
        <end position="92"/>
    </location>
</feature>
<feature type="region of interest" description="Disordered" evidence="1">
    <location>
        <begin position="73"/>
        <end position="297"/>
    </location>
</feature>
<feature type="compositionally biased region" description="Pro residues" evidence="1">
    <location>
        <begin position="184"/>
        <end position="197"/>
    </location>
</feature>
<evidence type="ECO:0000256" key="1">
    <source>
        <dbReference type="SAM" id="MobiDB-lite"/>
    </source>
</evidence>
<feature type="compositionally biased region" description="Polar residues" evidence="1">
    <location>
        <begin position="7"/>
        <end position="24"/>
    </location>
</feature>
<feature type="region of interest" description="Disordered" evidence="1">
    <location>
        <begin position="1"/>
        <end position="34"/>
    </location>
</feature>
<dbReference type="InterPro" id="IPR036875">
    <property type="entry name" value="Znf_CCHC_sf"/>
</dbReference>
<evidence type="ECO:0000313" key="4">
    <source>
        <dbReference type="Proteomes" id="UP000324897"/>
    </source>
</evidence>
<feature type="region of interest" description="Disordered" evidence="1">
    <location>
        <begin position="784"/>
        <end position="839"/>
    </location>
</feature>
<reference evidence="3 4" key="1">
    <citation type="journal article" date="2019" name="Sci. Rep.">
        <title>A high-quality genome of Eragrostis curvula grass provides insights into Poaceae evolution and supports new strategies to enhance forage quality.</title>
        <authorList>
            <person name="Carballo J."/>
            <person name="Santos B.A.C.M."/>
            <person name="Zappacosta D."/>
            <person name="Garbus I."/>
            <person name="Selva J.P."/>
            <person name="Gallo C.A."/>
            <person name="Diaz A."/>
            <person name="Albertini E."/>
            <person name="Caccamo M."/>
            <person name="Echenique V."/>
        </authorList>
    </citation>
    <scope>NUCLEOTIDE SEQUENCE [LARGE SCALE GENOMIC DNA]</scope>
    <source>
        <strain evidence="4">cv. Victoria</strain>
        <tissue evidence="3">Leaf</tissue>
    </source>
</reference>
<name>A0A5J9TWG7_9POAL</name>
<dbReference type="SMART" id="SM00343">
    <property type="entry name" value="ZnF_C2HC"/>
    <property type="match status" value="2"/>
</dbReference>
<dbReference type="OrthoDB" id="696508at2759"/>
<feature type="compositionally biased region" description="Basic and acidic residues" evidence="1">
    <location>
        <begin position="228"/>
        <end position="240"/>
    </location>
</feature>
<dbReference type="InterPro" id="IPR001878">
    <property type="entry name" value="Znf_CCHC"/>
</dbReference>
<feature type="compositionally biased region" description="Low complexity" evidence="1">
    <location>
        <begin position="787"/>
        <end position="798"/>
    </location>
</feature>
<feature type="domain" description="CCHC-type" evidence="2">
    <location>
        <begin position="224"/>
        <end position="240"/>
    </location>
</feature>
<feature type="compositionally biased region" description="Low complexity" evidence="1">
    <location>
        <begin position="119"/>
        <end position="135"/>
    </location>
</feature>
<proteinExistence type="predicted"/>
<evidence type="ECO:0000313" key="3">
    <source>
        <dbReference type="EMBL" id="TVU15732.1"/>
    </source>
</evidence>
<accession>A0A5J9TWG7</accession>
<sequence>MAPRTPLSPNATPFTPATASSSIATDELGPSIPSLGEIRAAVQEEEDDCSSTSTHPPCFLELARSFRDVLGDEFARPSPASPSVAPVASSVAPGGGAAKQVLRSEIRRPTPPPPPPRPAAAAPARSRPAPPKAAACRQEKKETSFRPSAAHRPPAPRQPPRGPDADGWQTVMRKRSWRRIDLTPSPPPPDHGSPPVPVDLVGKCFNCFLPNHVKADCPNPNRPRCFTYKREGHQAKDCPEPRSSAAGPGTGSRRTSLPQHRQQQDMTAVPIGRRSATEPSRHRQQAHGSGHHPPPARTAWVQKSSLRAPLPEAASSNGGSSQTGSHRGSPTPSPPPSPRSSPSSPAGGSDWGRPNVEIAVIPRSVAIAENERILKDALLAVVRGTRPHVSVRQATLHLEEDYQVPSDKFSVHQKGPGEFLILFKEKALCDRVLHASHPSGSLFRLCFRRWCRQAMAIAAATPYKVIIELENLPLHCWNAEVAQSVVGLSCEIIAFAPSTVTRTDLSGFRILANCVHPSLVPFEKILVIPEPLDGNSIMDGKSLNYRVIVHLLEVQEVTAAPPPPPGGPPDDSMNDGHGDGPSEDRRRPDPAKRRRYECTAGRIDGSWPSLPNQSTGCASVHAQAGTIKHLPVDSFVSSAPEINPWRLFCSPTPMQVQPTPCLAELACGTRSPTEQTGSECSDVQELVHAPFHPMASTPESPPVEGRPQSVEHALSAASTPGLVMHLQMGESSRTPSGEVAMWRSPYRFPSRSPAEDPMVEEFTSAEQLLEAAKMLVMWAVQAAPTHSGSPSPSLDGPSATTGVPSWARSDVREVGGASTNSTELRHSTDATLESHPGQAANTVQIQQAWTRLTESLSPVIEFSSAKSCQVLPGCSSPSLEPVRFDMGIDLLAPTDVALSSPPLGDQANVTFTRGAPPATTEAAQLFDVLVHELPGTSRGTPTSPLSANVVRCFISKVATKLPSSILQTTPRPHQALRRPPPLAIELPRRSGRLEAKRRARTSAAVTAQNGLMRQLHITHAQEAPPTADDLARYNELIDNGLSDDQVLAIDTLFAQNPSVALEREEEV</sequence>
<organism evidence="3 4">
    <name type="scientific">Eragrostis curvula</name>
    <name type="common">weeping love grass</name>
    <dbReference type="NCBI Taxonomy" id="38414"/>
    <lineage>
        <taxon>Eukaryota</taxon>
        <taxon>Viridiplantae</taxon>
        <taxon>Streptophyta</taxon>
        <taxon>Embryophyta</taxon>
        <taxon>Tracheophyta</taxon>
        <taxon>Spermatophyta</taxon>
        <taxon>Magnoliopsida</taxon>
        <taxon>Liliopsida</taxon>
        <taxon>Poales</taxon>
        <taxon>Poaceae</taxon>
        <taxon>PACMAD clade</taxon>
        <taxon>Chloridoideae</taxon>
        <taxon>Eragrostideae</taxon>
        <taxon>Eragrostidinae</taxon>
        <taxon>Eragrostis</taxon>
    </lineage>
</organism>
<feature type="region of interest" description="Disordered" evidence="1">
    <location>
        <begin position="558"/>
        <end position="594"/>
    </location>
</feature>
<dbReference type="EMBL" id="RWGY01000031">
    <property type="protein sequence ID" value="TVU15732.1"/>
    <property type="molecule type" value="Genomic_DNA"/>
</dbReference>
<evidence type="ECO:0000259" key="2">
    <source>
        <dbReference type="SMART" id="SM00343"/>
    </source>
</evidence>
<dbReference type="Gene3D" id="4.10.60.10">
    <property type="entry name" value="Zinc finger, CCHC-type"/>
    <property type="match status" value="1"/>
</dbReference>
<feature type="compositionally biased region" description="Polar residues" evidence="1">
    <location>
        <begin position="252"/>
        <end position="266"/>
    </location>
</feature>
<keyword evidence="4" id="KW-1185">Reference proteome</keyword>
<feature type="compositionally biased region" description="Pro residues" evidence="1">
    <location>
        <begin position="109"/>
        <end position="118"/>
    </location>
</feature>
<protein>
    <recommendedName>
        <fullName evidence="2">CCHC-type domain-containing protein</fullName>
    </recommendedName>
</protein>
<feature type="domain" description="CCHC-type" evidence="2">
    <location>
        <begin position="203"/>
        <end position="219"/>
    </location>
</feature>
<comment type="caution">
    <text evidence="3">The sequence shown here is derived from an EMBL/GenBank/DDBJ whole genome shotgun (WGS) entry which is preliminary data.</text>
</comment>
<gene>
    <name evidence="3" type="ORF">EJB05_39270</name>
</gene>
<dbReference type="PANTHER" id="PTHR33087:SF38">
    <property type="entry name" value="OS10G0201600 PROTEIN"/>
    <property type="match status" value="1"/>
</dbReference>
<dbReference type="InterPro" id="IPR053253">
    <property type="entry name" value="Sex_diff_modulator"/>
</dbReference>